<keyword evidence="6 7" id="KW-0472">Membrane</keyword>
<dbReference type="AlphaFoldDB" id="A0A0A5G1H1"/>
<feature type="transmembrane region" description="Helical" evidence="7">
    <location>
        <begin position="55"/>
        <end position="79"/>
    </location>
</feature>
<evidence type="ECO:0000256" key="7">
    <source>
        <dbReference type="SAM" id="Phobius"/>
    </source>
</evidence>
<sequence length="168" mass="18404">MIIFRLKEELSLPSYQIGIIYTLSAFEGILSGWILPLIHNKFKSSLTLLSSMSLLGLFSTTNWVLIGFFNALLMGSVALHSRLVSILYQTQVPIDFLGRVISASRLISTILAPISVLVAGYLSEEFGSSTVFLIGSVIIFLTNIIALSSSPRKANWGSENKITEETVC</sequence>
<evidence type="ECO:0000313" key="8">
    <source>
        <dbReference type="EMBL" id="KGX84915.1"/>
    </source>
</evidence>
<name>A0A0A5G1H1_9BACI</name>
<evidence type="ECO:0000313" key="9">
    <source>
        <dbReference type="Proteomes" id="UP000030401"/>
    </source>
</evidence>
<dbReference type="GO" id="GO:0005886">
    <property type="term" value="C:plasma membrane"/>
    <property type="evidence" value="ECO:0007669"/>
    <property type="project" value="UniProtKB-SubCell"/>
</dbReference>
<dbReference type="PANTHER" id="PTHR43266:SF2">
    <property type="entry name" value="MAJOR FACILITATOR SUPERFAMILY (MFS) PROFILE DOMAIN-CONTAINING PROTEIN"/>
    <property type="match status" value="1"/>
</dbReference>
<protein>
    <recommendedName>
        <fullName evidence="10">Major facilitator superfamily (MFS) profile domain-containing protein</fullName>
    </recommendedName>
</protein>
<dbReference type="EMBL" id="AVPG01000029">
    <property type="protein sequence ID" value="KGX84915.1"/>
    <property type="molecule type" value="Genomic_DNA"/>
</dbReference>
<evidence type="ECO:0000256" key="5">
    <source>
        <dbReference type="ARBA" id="ARBA00022989"/>
    </source>
</evidence>
<keyword evidence="5 7" id="KW-1133">Transmembrane helix</keyword>
<keyword evidence="9" id="KW-1185">Reference proteome</keyword>
<feature type="transmembrane region" description="Helical" evidence="7">
    <location>
        <begin position="100"/>
        <end position="122"/>
    </location>
</feature>
<evidence type="ECO:0000256" key="3">
    <source>
        <dbReference type="ARBA" id="ARBA00022475"/>
    </source>
</evidence>
<comment type="subcellular location">
    <subcellularLocation>
        <location evidence="1">Cell membrane</location>
        <topology evidence="1">Multi-pass membrane protein</topology>
    </subcellularLocation>
</comment>
<feature type="transmembrane region" description="Helical" evidence="7">
    <location>
        <begin position="128"/>
        <end position="147"/>
    </location>
</feature>
<dbReference type="Proteomes" id="UP000030401">
    <property type="component" value="Unassembled WGS sequence"/>
</dbReference>
<evidence type="ECO:0000256" key="2">
    <source>
        <dbReference type="ARBA" id="ARBA00022448"/>
    </source>
</evidence>
<dbReference type="PANTHER" id="PTHR43266">
    <property type="entry name" value="MACROLIDE-EFFLUX PROTEIN"/>
    <property type="match status" value="1"/>
</dbReference>
<evidence type="ECO:0000256" key="4">
    <source>
        <dbReference type="ARBA" id="ARBA00022692"/>
    </source>
</evidence>
<feature type="transmembrane region" description="Helical" evidence="7">
    <location>
        <begin position="12"/>
        <end position="35"/>
    </location>
</feature>
<keyword evidence="3" id="KW-1003">Cell membrane</keyword>
<dbReference type="Gene3D" id="1.20.1250.20">
    <property type="entry name" value="MFS general substrate transporter like domains"/>
    <property type="match status" value="1"/>
</dbReference>
<accession>A0A0A5G1H1</accession>
<evidence type="ECO:0000256" key="1">
    <source>
        <dbReference type="ARBA" id="ARBA00004651"/>
    </source>
</evidence>
<evidence type="ECO:0008006" key="10">
    <source>
        <dbReference type="Google" id="ProtNLM"/>
    </source>
</evidence>
<dbReference type="STRING" id="1385512.N784_11635"/>
<gene>
    <name evidence="8" type="ORF">N784_11635</name>
</gene>
<dbReference type="InterPro" id="IPR036259">
    <property type="entry name" value="MFS_trans_sf"/>
</dbReference>
<dbReference type="RefSeq" id="WP_052127343.1">
    <property type="nucleotide sequence ID" value="NZ_AVPG01000029.1"/>
</dbReference>
<organism evidence="8 9">
    <name type="scientific">Pontibacillus litoralis JSM 072002</name>
    <dbReference type="NCBI Taxonomy" id="1385512"/>
    <lineage>
        <taxon>Bacteria</taxon>
        <taxon>Bacillati</taxon>
        <taxon>Bacillota</taxon>
        <taxon>Bacilli</taxon>
        <taxon>Bacillales</taxon>
        <taxon>Bacillaceae</taxon>
        <taxon>Pontibacillus</taxon>
    </lineage>
</organism>
<comment type="caution">
    <text evidence="8">The sequence shown here is derived from an EMBL/GenBank/DDBJ whole genome shotgun (WGS) entry which is preliminary data.</text>
</comment>
<reference evidence="8 9" key="1">
    <citation type="submission" date="2013-08" db="EMBL/GenBank/DDBJ databases">
        <authorList>
            <person name="Huang J."/>
            <person name="Wang G."/>
        </authorList>
    </citation>
    <scope>NUCLEOTIDE SEQUENCE [LARGE SCALE GENOMIC DNA]</scope>
    <source>
        <strain evidence="8 9">JSM 072002</strain>
    </source>
</reference>
<keyword evidence="2" id="KW-0813">Transport</keyword>
<dbReference type="SUPFAM" id="SSF103473">
    <property type="entry name" value="MFS general substrate transporter"/>
    <property type="match status" value="1"/>
</dbReference>
<evidence type="ECO:0000256" key="6">
    <source>
        <dbReference type="ARBA" id="ARBA00023136"/>
    </source>
</evidence>
<proteinExistence type="predicted"/>
<keyword evidence="4 7" id="KW-0812">Transmembrane</keyword>